<proteinExistence type="predicted"/>
<comment type="caution">
    <text evidence="4">The sequence shown here is derived from an EMBL/GenBank/DDBJ whole genome shotgun (WGS) entry which is preliminary data.</text>
</comment>
<keyword evidence="5" id="KW-1185">Reference proteome</keyword>
<keyword evidence="1 2" id="KW-0238">DNA-binding</keyword>
<dbReference type="GO" id="GO:0006260">
    <property type="term" value="P:DNA replication"/>
    <property type="evidence" value="ECO:0007669"/>
    <property type="project" value="InterPro"/>
</dbReference>
<dbReference type="EMBL" id="BMKQ01000002">
    <property type="protein sequence ID" value="GGF57848.1"/>
    <property type="molecule type" value="Genomic_DNA"/>
</dbReference>
<dbReference type="Gene3D" id="2.40.50.140">
    <property type="entry name" value="Nucleic acid-binding proteins"/>
    <property type="match status" value="1"/>
</dbReference>
<protein>
    <recommendedName>
        <fullName evidence="2">Single-stranded DNA-binding protein</fullName>
    </recommendedName>
</protein>
<dbReference type="PIRSF" id="PIRSF002070">
    <property type="entry name" value="SSB"/>
    <property type="match status" value="1"/>
</dbReference>
<dbReference type="Pfam" id="PF00436">
    <property type="entry name" value="SSB"/>
    <property type="match status" value="1"/>
</dbReference>
<dbReference type="AlphaFoldDB" id="A0A917BT07"/>
<dbReference type="CDD" id="cd04496">
    <property type="entry name" value="SSB_OBF"/>
    <property type="match status" value="1"/>
</dbReference>
<name>A0A917BT07_9ACTN</name>
<evidence type="ECO:0000313" key="4">
    <source>
        <dbReference type="EMBL" id="GGF57848.1"/>
    </source>
</evidence>
<organism evidence="4 5">
    <name type="scientific">Marmoricola endophyticus</name>
    <dbReference type="NCBI Taxonomy" id="2040280"/>
    <lineage>
        <taxon>Bacteria</taxon>
        <taxon>Bacillati</taxon>
        <taxon>Actinomycetota</taxon>
        <taxon>Actinomycetes</taxon>
        <taxon>Propionibacteriales</taxon>
        <taxon>Nocardioidaceae</taxon>
        <taxon>Marmoricola</taxon>
    </lineage>
</organism>
<dbReference type="RefSeq" id="WP_188781342.1">
    <property type="nucleotide sequence ID" value="NZ_BMKQ01000002.1"/>
</dbReference>
<feature type="region of interest" description="Disordered" evidence="3">
    <location>
        <begin position="113"/>
        <end position="155"/>
    </location>
</feature>
<evidence type="ECO:0000256" key="3">
    <source>
        <dbReference type="SAM" id="MobiDB-lite"/>
    </source>
</evidence>
<dbReference type="Proteomes" id="UP000649179">
    <property type="component" value="Unassembled WGS sequence"/>
</dbReference>
<dbReference type="InterPro" id="IPR000424">
    <property type="entry name" value="Primosome_PriB/ssb"/>
</dbReference>
<evidence type="ECO:0000313" key="5">
    <source>
        <dbReference type="Proteomes" id="UP000649179"/>
    </source>
</evidence>
<evidence type="ECO:0000256" key="2">
    <source>
        <dbReference type="PIRNR" id="PIRNR002070"/>
    </source>
</evidence>
<reference evidence="4" key="1">
    <citation type="journal article" date="2014" name="Int. J. Syst. Evol. Microbiol.">
        <title>Complete genome sequence of Corynebacterium casei LMG S-19264T (=DSM 44701T), isolated from a smear-ripened cheese.</title>
        <authorList>
            <consortium name="US DOE Joint Genome Institute (JGI-PGF)"/>
            <person name="Walter F."/>
            <person name="Albersmeier A."/>
            <person name="Kalinowski J."/>
            <person name="Ruckert C."/>
        </authorList>
    </citation>
    <scope>NUCLEOTIDE SEQUENCE</scope>
    <source>
        <strain evidence="4">CGMCC 1.16067</strain>
    </source>
</reference>
<gene>
    <name evidence="4" type="ORF">GCM10011519_34700</name>
</gene>
<dbReference type="InterPro" id="IPR011344">
    <property type="entry name" value="ssDNA-bd"/>
</dbReference>
<dbReference type="InterPro" id="IPR012340">
    <property type="entry name" value="NA-bd_OB-fold"/>
</dbReference>
<dbReference type="PROSITE" id="PS50935">
    <property type="entry name" value="SSB"/>
    <property type="match status" value="1"/>
</dbReference>
<dbReference type="SUPFAM" id="SSF50249">
    <property type="entry name" value="Nucleic acid-binding proteins"/>
    <property type="match status" value="1"/>
</dbReference>
<accession>A0A917BT07</accession>
<sequence length="155" mass="16736">MNDTWVTLQGWAGSDVDRKEAGGVALATFRIGSTPRHQKDGEWVDGATAWFTVNAWRTLARNVADSVRKGDPLIVHGRLRADVWEREGQPASVRWVVEAATVGHDLSRGVSGFQRSVRRERASTAEPAAGPHATAESSPTATAVPEQRQSPEAVA</sequence>
<evidence type="ECO:0000256" key="1">
    <source>
        <dbReference type="ARBA" id="ARBA00023125"/>
    </source>
</evidence>
<dbReference type="GO" id="GO:0003697">
    <property type="term" value="F:single-stranded DNA binding"/>
    <property type="evidence" value="ECO:0007669"/>
    <property type="project" value="InterPro"/>
</dbReference>
<reference evidence="4" key="2">
    <citation type="submission" date="2020-09" db="EMBL/GenBank/DDBJ databases">
        <authorList>
            <person name="Sun Q."/>
            <person name="Zhou Y."/>
        </authorList>
    </citation>
    <scope>NUCLEOTIDE SEQUENCE</scope>
    <source>
        <strain evidence="4">CGMCC 1.16067</strain>
    </source>
</reference>